<reference evidence="3 4" key="1">
    <citation type="submission" date="2024-09" db="EMBL/GenBank/DDBJ databases">
        <authorList>
            <person name="Sun Q."/>
            <person name="Mori K."/>
        </authorList>
    </citation>
    <scope>NUCLEOTIDE SEQUENCE [LARGE SCALE GENOMIC DNA]</scope>
    <source>
        <strain evidence="3 4">CCM 7659</strain>
    </source>
</reference>
<dbReference type="RefSeq" id="WP_182631233.1">
    <property type="nucleotide sequence ID" value="NZ_JAALDM010000040.1"/>
</dbReference>
<evidence type="ECO:0008006" key="5">
    <source>
        <dbReference type="Google" id="ProtNLM"/>
    </source>
</evidence>
<feature type="region of interest" description="Disordered" evidence="1">
    <location>
        <begin position="30"/>
        <end position="68"/>
    </location>
</feature>
<keyword evidence="4" id="KW-1185">Reference proteome</keyword>
<gene>
    <name evidence="3" type="ORF">ACFFVD_13000</name>
</gene>
<organism evidence="3 4">
    <name type="scientific">Dietzia aerolata</name>
    <dbReference type="NCBI Taxonomy" id="595984"/>
    <lineage>
        <taxon>Bacteria</taxon>
        <taxon>Bacillati</taxon>
        <taxon>Actinomycetota</taxon>
        <taxon>Actinomycetes</taxon>
        <taxon>Mycobacteriales</taxon>
        <taxon>Dietziaceae</taxon>
        <taxon>Dietzia</taxon>
    </lineage>
</organism>
<feature type="compositionally biased region" description="Low complexity" evidence="1">
    <location>
        <begin position="40"/>
        <end position="57"/>
    </location>
</feature>
<feature type="signal peptide" evidence="2">
    <location>
        <begin position="1"/>
        <end position="25"/>
    </location>
</feature>
<keyword evidence="2" id="KW-0732">Signal</keyword>
<evidence type="ECO:0000313" key="3">
    <source>
        <dbReference type="EMBL" id="MFB9260721.1"/>
    </source>
</evidence>
<proteinExistence type="predicted"/>
<name>A0ABV5JSF9_9ACTN</name>
<feature type="chain" id="PRO_5046555042" description="PepSY domain-containing protein" evidence="2">
    <location>
        <begin position="26"/>
        <end position="209"/>
    </location>
</feature>
<dbReference type="EMBL" id="JBHMDY010000008">
    <property type="protein sequence ID" value="MFB9260721.1"/>
    <property type="molecule type" value="Genomic_DNA"/>
</dbReference>
<feature type="compositionally biased region" description="Gly residues" evidence="1">
    <location>
        <begin position="30"/>
        <end position="39"/>
    </location>
</feature>
<sequence>MGTRHRRLAVPTVAAVGLIAALALAGCGGGTGSSSGGATTGTPPTGTSQTATSPTPAESGPAESGPLYEHPATMLAAARDEFGEIEVSVLYVYADEAMLWHVDPDSPRTSTLSHTYRDGSWTDRSSLRHATTGRTLSLDEIDPDTLRTAAANAPATLGLEPDEVEIEHVAVGTGETDEQEYVVAVTTDEGLGSVVFDHGLQVMETTAPH</sequence>
<dbReference type="PROSITE" id="PS51257">
    <property type="entry name" value="PROKAR_LIPOPROTEIN"/>
    <property type="match status" value="1"/>
</dbReference>
<comment type="caution">
    <text evidence="3">The sequence shown here is derived from an EMBL/GenBank/DDBJ whole genome shotgun (WGS) entry which is preliminary data.</text>
</comment>
<evidence type="ECO:0000256" key="2">
    <source>
        <dbReference type="SAM" id="SignalP"/>
    </source>
</evidence>
<evidence type="ECO:0000256" key="1">
    <source>
        <dbReference type="SAM" id="MobiDB-lite"/>
    </source>
</evidence>
<protein>
    <recommendedName>
        <fullName evidence="5">PepSY domain-containing protein</fullName>
    </recommendedName>
</protein>
<dbReference type="Proteomes" id="UP001589700">
    <property type="component" value="Unassembled WGS sequence"/>
</dbReference>
<accession>A0ABV5JSF9</accession>
<evidence type="ECO:0000313" key="4">
    <source>
        <dbReference type="Proteomes" id="UP001589700"/>
    </source>
</evidence>